<evidence type="ECO:0000256" key="4">
    <source>
        <dbReference type="ARBA" id="ARBA00023136"/>
    </source>
</evidence>
<dbReference type="EMBL" id="MPUH01001169">
    <property type="protein sequence ID" value="OMJ69690.1"/>
    <property type="molecule type" value="Genomic_DNA"/>
</dbReference>
<sequence length="264" mass="29671">MELDIERIKAETKKDLARNKIILLLLFTSGVLGFWIISSYAPALSLEDKKIIYQVPANPKILAMMSKVVQKYAALNFYYVIFAISYLYILLHSFSIPGPPLINILVGALFGFIPSFILVHICSFIGAILCYVIFETIGKGIAIRMFPNAIVRVHKKVQDNKDNMLFYLLSLRVTPFIPKWMSNISSPIIGVPIKTYVISTVLGLMPHNVIHINAGIAINSMQDFGLTLNNILCLAGLGLLSLVPTLIFKKKQEEKKEEKEKKQE</sequence>
<comment type="caution">
    <text evidence="8">The sequence shown here is derived from an EMBL/GenBank/DDBJ whole genome shotgun (WGS) entry which is preliminary data.</text>
</comment>
<dbReference type="GO" id="GO:0016020">
    <property type="term" value="C:membrane"/>
    <property type="evidence" value="ECO:0007669"/>
    <property type="project" value="UniProtKB-SubCell"/>
</dbReference>
<dbReference type="PANTHER" id="PTHR43220:SF18">
    <property type="entry name" value="TRANSMEMBRANE PROTEIN 41B"/>
    <property type="match status" value="1"/>
</dbReference>
<evidence type="ECO:0000256" key="1">
    <source>
        <dbReference type="ARBA" id="ARBA00004141"/>
    </source>
</evidence>
<keyword evidence="4 6" id="KW-0472">Membrane</keyword>
<reference evidence="8 9" key="1">
    <citation type="submission" date="2016-11" db="EMBL/GenBank/DDBJ databases">
        <title>The macronuclear genome of Stentor coeruleus: a giant cell with tiny introns.</title>
        <authorList>
            <person name="Slabodnick M."/>
            <person name="Ruby J.G."/>
            <person name="Reiff S.B."/>
            <person name="Swart E.C."/>
            <person name="Gosai S."/>
            <person name="Prabakaran S."/>
            <person name="Witkowska E."/>
            <person name="Larue G.E."/>
            <person name="Fisher S."/>
            <person name="Freeman R.M."/>
            <person name="Gunawardena J."/>
            <person name="Chu W."/>
            <person name="Stover N.A."/>
            <person name="Gregory B.D."/>
            <person name="Nowacki M."/>
            <person name="Derisi J."/>
            <person name="Roy S.W."/>
            <person name="Marshall W.F."/>
            <person name="Sood P."/>
        </authorList>
    </citation>
    <scope>NUCLEOTIDE SEQUENCE [LARGE SCALE GENOMIC DNA]</scope>
    <source>
        <strain evidence="8">WM001</strain>
    </source>
</reference>
<keyword evidence="2 6" id="KW-0812">Transmembrane</keyword>
<feature type="domain" description="VTT" evidence="7">
    <location>
        <begin position="96"/>
        <end position="215"/>
    </location>
</feature>
<name>A0A1R2AZ86_9CILI</name>
<evidence type="ECO:0000256" key="5">
    <source>
        <dbReference type="ARBA" id="ARBA00025797"/>
    </source>
</evidence>
<evidence type="ECO:0000313" key="8">
    <source>
        <dbReference type="EMBL" id="OMJ69690.1"/>
    </source>
</evidence>
<evidence type="ECO:0000256" key="6">
    <source>
        <dbReference type="SAM" id="Phobius"/>
    </source>
</evidence>
<accession>A0A1R2AZ86</accession>
<evidence type="ECO:0000256" key="3">
    <source>
        <dbReference type="ARBA" id="ARBA00022989"/>
    </source>
</evidence>
<dbReference type="InterPro" id="IPR032816">
    <property type="entry name" value="VTT_dom"/>
</dbReference>
<feature type="transmembrane region" description="Helical" evidence="6">
    <location>
        <begin position="72"/>
        <end position="89"/>
    </location>
</feature>
<dbReference type="OrthoDB" id="3364966at2759"/>
<gene>
    <name evidence="8" type="ORF">SteCoe_32521</name>
</gene>
<protein>
    <recommendedName>
        <fullName evidence="7">VTT domain-containing protein</fullName>
    </recommendedName>
</protein>
<comment type="subcellular location">
    <subcellularLocation>
        <location evidence="1">Membrane</location>
        <topology evidence="1">Multi-pass membrane protein</topology>
    </subcellularLocation>
</comment>
<feature type="transmembrane region" description="Helical" evidence="6">
    <location>
        <begin position="21"/>
        <end position="41"/>
    </location>
</feature>
<dbReference type="Proteomes" id="UP000187209">
    <property type="component" value="Unassembled WGS sequence"/>
</dbReference>
<dbReference type="InterPro" id="IPR045014">
    <property type="entry name" value="TM41A/B"/>
</dbReference>
<organism evidence="8 9">
    <name type="scientific">Stentor coeruleus</name>
    <dbReference type="NCBI Taxonomy" id="5963"/>
    <lineage>
        <taxon>Eukaryota</taxon>
        <taxon>Sar</taxon>
        <taxon>Alveolata</taxon>
        <taxon>Ciliophora</taxon>
        <taxon>Postciliodesmatophora</taxon>
        <taxon>Heterotrichea</taxon>
        <taxon>Heterotrichida</taxon>
        <taxon>Stentoridae</taxon>
        <taxon>Stentor</taxon>
    </lineage>
</organism>
<feature type="transmembrane region" description="Helical" evidence="6">
    <location>
        <begin position="228"/>
        <end position="248"/>
    </location>
</feature>
<evidence type="ECO:0000313" key="9">
    <source>
        <dbReference type="Proteomes" id="UP000187209"/>
    </source>
</evidence>
<dbReference type="GO" id="GO:0000045">
    <property type="term" value="P:autophagosome assembly"/>
    <property type="evidence" value="ECO:0007669"/>
    <property type="project" value="TreeGrafter"/>
</dbReference>
<proteinExistence type="inferred from homology"/>
<dbReference type="Pfam" id="PF09335">
    <property type="entry name" value="VTT_dom"/>
    <property type="match status" value="1"/>
</dbReference>
<dbReference type="PANTHER" id="PTHR43220">
    <property type="match status" value="1"/>
</dbReference>
<keyword evidence="3 6" id="KW-1133">Transmembrane helix</keyword>
<keyword evidence="9" id="KW-1185">Reference proteome</keyword>
<feature type="transmembrane region" description="Helical" evidence="6">
    <location>
        <begin position="101"/>
        <end position="134"/>
    </location>
</feature>
<evidence type="ECO:0000256" key="2">
    <source>
        <dbReference type="ARBA" id="ARBA00022692"/>
    </source>
</evidence>
<comment type="similarity">
    <text evidence="5">Belongs to the TMEM41 family.</text>
</comment>
<evidence type="ECO:0000259" key="7">
    <source>
        <dbReference type="Pfam" id="PF09335"/>
    </source>
</evidence>
<dbReference type="AlphaFoldDB" id="A0A1R2AZ86"/>